<name>A0AAN6QIF6_9PEZI</name>
<keyword evidence="4" id="KW-1185">Reference proteome</keyword>
<keyword evidence="1" id="KW-0479">Metal-binding</keyword>
<sequence>MDANQNGNQNPTHLFKDIRPWLLEKEPNKPAIACPVCIEQINPGQHWEETDNSEMDNEKEAILLVCGHILCEDCWRELIRQWHHRPVDQLNTPPRCPCCREQSCFEQCGHVILQTTYVSTSVDKRNWRALPPTMTEEGGRKPQSCNTCRGEQLVRIVEHAASRLGIPFPKLVRAREDEPILELTTEEREALIELRAMWRGEQDRFWSEEWEVPGLGLMGVI</sequence>
<feature type="domain" description="RING-type" evidence="2">
    <location>
        <begin position="34"/>
        <end position="100"/>
    </location>
</feature>
<dbReference type="PROSITE" id="PS50089">
    <property type="entry name" value="ZF_RING_2"/>
    <property type="match status" value="1"/>
</dbReference>
<dbReference type="GO" id="GO:0008270">
    <property type="term" value="F:zinc ion binding"/>
    <property type="evidence" value="ECO:0007669"/>
    <property type="project" value="UniProtKB-KW"/>
</dbReference>
<reference evidence="3" key="1">
    <citation type="journal article" date="2023" name="Mol. Phylogenet. Evol.">
        <title>Genome-scale phylogeny and comparative genomics of the fungal order Sordariales.</title>
        <authorList>
            <person name="Hensen N."/>
            <person name="Bonometti L."/>
            <person name="Westerberg I."/>
            <person name="Brannstrom I.O."/>
            <person name="Guillou S."/>
            <person name="Cros-Aarteil S."/>
            <person name="Calhoun S."/>
            <person name="Haridas S."/>
            <person name="Kuo A."/>
            <person name="Mondo S."/>
            <person name="Pangilinan J."/>
            <person name="Riley R."/>
            <person name="LaButti K."/>
            <person name="Andreopoulos B."/>
            <person name="Lipzen A."/>
            <person name="Chen C."/>
            <person name="Yan M."/>
            <person name="Daum C."/>
            <person name="Ng V."/>
            <person name="Clum A."/>
            <person name="Steindorff A."/>
            <person name="Ohm R.A."/>
            <person name="Martin F."/>
            <person name="Silar P."/>
            <person name="Natvig D.O."/>
            <person name="Lalanne C."/>
            <person name="Gautier V."/>
            <person name="Ament-Velasquez S.L."/>
            <person name="Kruys A."/>
            <person name="Hutchinson M.I."/>
            <person name="Powell A.J."/>
            <person name="Barry K."/>
            <person name="Miller A.N."/>
            <person name="Grigoriev I.V."/>
            <person name="Debuchy R."/>
            <person name="Gladieux P."/>
            <person name="Hiltunen Thoren M."/>
            <person name="Johannesson H."/>
        </authorList>
    </citation>
    <scope>NUCLEOTIDE SEQUENCE</scope>
    <source>
        <strain evidence="3">CBS 508.74</strain>
    </source>
</reference>
<gene>
    <name evidence="3" type="ORF">N656DRAFT_448916</name>
</gene>
<dbReference type="AlphaFoldDB" id="A0AAN6QIF6"/>
<dbReference type="GeneID" id="89933806"/>
<dbReference type="EMBL" id="MU853366">
    <property type="protein sequence ID" value="KAK4108016.1"/>
    <property type="molecule type" value="Genomic_DNA"/>
</dbReference>
<proteinExistence type="predicted"/>
<keyword evidence="1" id="KW-0863">Zinc-finger</keyword>
<keyword evidence="1" id="KW-0862">Zinc</keyword>
<protein>
    <recommendedName>
        <fullName evidence="2">RING-type domain-containing protein</fullName>
    </recommendedName>
</protein>
<reference evidence="3" key="2">
    <citation type="submission" date="2023-05" db="EMBL/GenBank/DDBJ databases">
        <authorList>
            <consortium name="Lawrence Berkeley National Laboratory"/>
            <person name="Steindorff A."/>
            <person name="Hensen N."/>
            <person name="Bonometti L."/>
            <person name="Westerberg I."/>
            <person name="Brannstrom I.O."/>
            <person name="Guillou S."/>
            <person name="Cros-Aarteil S."/>
            <person name="Calhoun S."/>
            <person name="Haridas S."/>
            <person name="Kuo A."/>
            <person name="Mondo S."/>
            <person name="Pangilinan J."/>
            <person name="Riley R."/>
            <person name="Labutti K."/>
            <person name="Andreopoulos B."/>
            <person name="Lipzen A."/>
            <person name="Chen C."/>
            <person name="Yanf M."/>
            <person name="Daum C."/>
            <person name="Ng V."/>
            <person name="Clum A."/>
            <person name="Ohm R."/>
            <person name="Martin F."/>
            <person name="Silar P."/>
            <person name="Natvig D."/>
            <person name="Lalanne C."/>
            <person name="Gautier V."/>
            <person name="Ament-Velasquez S.L."/>
            <person name="Kruys A."/>
            <person name="Hutchinson M.I."/>
            <person name="Powell A.J."/>
            <person name="Barry K."/>
            <person name="Miller A.N."/>
            <person name="Grigoriev I.V."/>
            <person name="Debuchy R."/>
            <person name="Gladieux P."/>
            <person name="Thoren M.H."/>
            <person name="Johannesson H."/>
        </authorList>
    </citation>
    <scope>NUCLEOTIDE SEQUENCE</scope>
    <source>
        <strain evidence="3">CBS 508.74</strain>
    </source>
</reference>
<comment type="caution">
    <text evidence="3">The sequence shown here is derived from an EMBL/GenBank/DDBJ whole genome shotgun (WGS) entry which is preliminary data.</text>
</comment>
<evidence type="ECO:0000259" key="2">
    <source>
        <dbReference type="PROSITE" id="PS50089"/>
    </source>
</evidence>
<dbReference type="InterPro" id="IPR001841">
    <property type="entry name" value="Znf_RING"/>
</dbReference>
<evidence type="ECO:0000256" key="1">
    <source>
        <dbReference type="PROSITE-ProRule" id="PRU00175"/>
    </source>
</evidence>
<accession>A0AAN6QIF6</accession>
<evidence type="ECO:0000313" key="4">
    <source>
        <dbReference type="Proteomes" id="UP001302812"/>
    </source>
</evidence>
<dbReference type="RefSeq" id="XP_064665586.1">
    <property type="nucleotide sequence ID" value="XM_064809682.1"/>
</dbReference>
<dbReference type="CDD" id="cd16449">
    <property type="entry name" value="RING-HC"/>
    <property type="match status" value="1"/>
</dbReference>
<dbReference type="Proteomes" id="UP001302812">
    <property type="component" value="Unassembled WGS sequence"/>
</dbReference>
<dbReference type="Gene3D" id="3.30.40.10">
    <property type="entry name" value="Zinc/RING finger domain, C3HC4 (zinc finger)"/>
    <property type="match status" value="1"/>
</dbReference>
<organism evidence="3 4">
    <name type="scientific">Canariomyces notabilis</name>
    <dbReference type="NCBI Taxonomy" id="2074819"/>
    <lineage>
        <taxon>Eukaryota</taxon>
        <taxon>Fungi</taxon>
        <taxon>Dikarya</taxon>
        <taxon>Ascomycota</taxon>
        <taxon>Pezizomycotina</taxon>
        <taxon>Sordariomycetes</taxon>
        <taxon>Sordariomycetidae</taxon>
        <taxon>Sordariales</taxon>
        <taxon>Chaetomiaceae</taxon>
        <taxon>Canariomyces</taxon>
    </lineage>
</organism>
<evidence type="ECO:0000313" key="3">
    <source>
        <dbReference type="EMBL" id="KAK4108016.1"/>
    </source>
</evidence>
<dbReference type="InterPro" id="IPR013083">
    <property type="entry name" value="Znf_RING/FYVE/PHD"/>
</dbReference>
<dbReference type="SUPFAM" id="SSF57850">
    <property type="entry name" value="RING/U-box"/>
    <property type="match status" value="1"/>
</dbReference>